<comment type="caution">
    <text evidence="3">The sequence shown here is derived from an EMBL/GenBank/DDBJ whole genome shotgun (WGS) entry which is preliminary data.</text>
</comment>
<feature type="compositionally biased region" description="Low complexity" evidence="1">
    <location>
        <begin position="840"/>
        <end position="853"/>
    </location>
</feature>
<feature type="region of interest" description="Disordered" evidence="1">
    <location>
        <begin position="1"/>
        <end position="258"/>
    </location>
</feature>
<evidence type="ECO:0000256" key="1">
    <source>
        <dbReference type="SAM" id="MobiDB-lite"/>
    </source>
</evidence>
<feature type="domain" description="DUF8004" evidence="2">
    <location>
        <begin position="439"/>
        <end position="531"/>
    </location>
</feature>
<feature type="compositionally biased region" description="Polar residues" evidence="1">
    <location>
        <begin position="1"/>
        <end position="11"/>
    </location>
</feature>
<keyword evidence="4" id="KW-1185">Reference proteome</keyword>
<evidence type="ECO:0000313" key="3">
    <source>
        <dbReference type="EMBL" id="KAL1878525.1"/>
    </source>
</evidence>
<feature type="compositionally biased region" description="Pro residues" evidence="1">
    <location>
        <begin position="85"/>
        <end position="95"/>
    </location>
</feature>
<reference evidence="3 4" key="1">
    <citation type="journal article" date="2024" name="Commun. Biol.">
        <title>Comparative genomic analysis of thermophilic fungi reveals convergent evolutionary adaptations and gene losses.</title>
        <authorList>
            <person name="Steindorff A.S."/>
            <person name="Aguilar-Pontes M.V."/>
            <person name="Robinson A.J."/>
            <person name="Andreopoulos B."/>
            <person name="LaButti K."/>
            <person name="Kuo A."/>
            <person name="Mondo S."/>
            <person name="Riley R."/>
            <person name="Otillar R."/>
            <person name="Haridas S."/>
            <person name="Lipzen A."/>
            <person name="Grimwood J."/>
            <person name="Schmutz J."/>
            <person name="Clum A."/>
            <person name="Reid I.D."/>
            <person name="Moisan M.C."/>
            <person name="Butler G."/>
            <person name="Nguyen T.T.M."/>
            <person name="Dewar K."/>
            <person name="Conant G."/>
            <person name="Drula E."/>
            <person name="Henrissat B."/>
            <person name="Hansel C."/>
            <person name="Singer S."/>
            <person name="Hutchinson M.I."/>
            <person name="de Vries R.P."/>
            <person name="Natvig D.O."/>
            <person name="Powell A.J."/>
            <person name="Tsang A."/>
            <person name="Grigoriev I.V."/>
        </authorList>
    </citation>
    <scope>NUCLEOTIDE SEQUENCE [LARGE SCALE GENOMIC DNA]</scope>
    <source>
        <strain evidence="3 4">ATCC 24622</strain>
    </source>
</reference>
<accession>A0ABR3XS21</accession>
<proteinExistence type="predicted"/>
<feature type="region of interest" description="Disordered" evidence="1">
    <location>
        <begin position="324"/>
        <end position="358"/>
    </location>
</feature>
<evidence type="ECO:0000259" key="2">
    <source>
        <dbReference type="Pfam" id="PF26013"/>
    </source>
</evidence>
<dbReference type="InterPro" id="IPR058317">
    <property type="entry name" value="DUF8004"/>
</dbReference>
<protein>
    <recommendedName>
        <fullName evidence="2">DUF8004 domain-containing protein</fullName>
    </recommendedName>
</protein>
<feature type="compositionally biased region" description="Gly residues" evidence="1">
    <location>
        <begin position="1015"/>
        <end position="1028"/>
    </location>
</feature>
<organism evidence="3 4">
    <name type="scientific">Phialemonium thermophilum</name>
    <dbReference type="NCBI Taxonomy" id="223376"/>
    <lineage>
        <taxon>Eukaryota</taxon>
        <taxon>Fungi</taxon>
        <taxon>Dikarya</taxon>
        <taxon>Ascomycota</taxon>
        <taxon>Pezizomycotina</taxon>
        <taxon>Sordariomycetes</taxon>
        <taxon>Sordariomycetidae</taxon>
        <taxon>Cephalothecales</taxon>
        <taxon>Cephalothecaceae</taxon>
        <taxon>Phialemonium</taxon>
    </lineage>
</organism>
<gene>
    <name evidence="3" type="ORF">VTK73DRAFT_7953</name>
</gene>
<feature type="region of interest" description="Disordered" evidence="1">
    <location>
        <begin position="1007"/>
        <end position="1052"/>
    </location>
</feature>
<dbReference type="PANTHER" id="PTHR39601">
    <property type="entry name" value="CHORIOGENIN HMINOR"/>
    <property type="match status" value="1"/>
</dbReference>
<dbReference type="EMBL" id="JAZHXJ010000054">
    <property type="protein sequence ID" value="KAL1878525.1"/>
    <property type="molecule type" value="Genomic_DNA"/>
</dbReference>
<name>A0ABR3XS21_9PEZI</name>
<feature type="region of interest" description="Disordered" evidence="1">
    <location>
        <begin position="838"/>
        <end position="934"/>
    </location>
</feature>
<evidence type="ECO:0000313" key="4">
    <source>
        <dbReference type="Proteomes" id="UP001586593"/>
    </source>
</evidence>
<feature type="compositionally biased region" description="Polar residues" evidence="1">
    <location>
        <begin position="121"/>
        <end position="137"/>
    </location>
</feature>
<dbReference type="PANTHER" id="PTHR39601:SF2">
    <property type="entry name" value="CHORIOGENIN HMINOR"/>
    <property type="match status" value="1"/>
</dbReference>
<feature type="compositionally biased region" description="Low complexity" evidence="1">
    <location>
        <begin position="54"/>
        <end position="70"/>
    </location>
</feature>
<dbReference type="Pfam" id="PF26013">
    <property type="entry name" value="DUF8004"/>
    <property type="match status" value="1"/>
</dbReference>
<dbReference type="Proteomes" id="UP001586593">
    <property type="component" value="Unassembled WGS sequence"/>
</dbReference>
<sequence>MASNTTTTFSGHGTLRKPLPDDIPATTDARQQTLYDEQSLFFEVDKPSATALRPDTTFTASPPSPSTTQPPHIPARPDENLGPAAPCPQERPPSAMPKKVQKAPPASAQPYRVSTAVAPGSLSTPQISTLPSVTETHASPPRLRKTRDRARSNSLERLSPGLQSNRLLSRSTSPQPDLRGRSSSAQPPSTRNSQIDGSRMFSTSGELRPQSRDSSNGSPPPRNAEKVKKRRSWLPGGRSRSNSHDARTQATTAWIMSPEGPGEYNTSYLLKGEKVPELWNETGNVCVFLCAQEAGFGPSFRVPAYVVRSSTVLNEIVTTQLTASAHGTERVHSSGRQSLAAEDAERPSPPPPSATQASAEKIPVANVYIPLLQAPGSARDFDRLIALRNLFAFLTGQPLVGTKKHDTVLSAFLQIAALLREFDFTNFDGSSYGEAVDLAFGFYVDQLGLADVRWSREKTIEALILGEQMKSPELYNEGFAHAVGKYTAILDIKSPLFSKISVSTRNRLERAHLDLLNRQANVNNRLEAFEFPGLFAGIASSTSNPDYKAVRFKEWKNSFGKMRAFVLSYYKGLFGNWPPKARSKKNQFSESGLNRLCLRILYSDLCALYDLLVDRTSLTPRVIDQSPTETRGGSPDPRISALRTMLSEYDQSSPPVLPPIPYDIPKLPSMTAIREDYNELPPKQQAKFDKSIQPHELLLILLKSRNIEIDQMDVPFLQAFKEFEHREAKGCAPQDLVDQRLGYWLFLYVVIQCLPMLVVDAPGLRFTEGVEYFLCEPPQGNLPWMEDAGEVRKVWYEVSGGQNIVELSADVVMFSVEATYHRSHCWQAAKLWEANGGAAGSSAAPGVSPRSRSPAPPPPLEPAMSPLEPPRPLFQQDADPFSNALPSPPADGSRASSPMLAPNLSPRMVPQAQRASPPLGGSIPATGSSFAARQGGHPFRSSIVMGLEPLSLNDLPIVQGMTQGAAGMEIRRSSRQLSAGYAGALGVAPQPQGRVVKSVSVGNLNQLARDSTTGQNGGGGAGGSGERQGSGSTFDDILKGMEKKEKKKRFPF</sequence>
<feature type="compositionally biased region" description="Pro residues" evidence="1">
    <location>
        <begin position="854"/>
        <end position="872"/>
    </location>
</feature>
<feature type="compositionally biased region" description="Polar residues" evidence="1">
    <location>
        <begin position="152"/>
        <end position="205"/>
    </location>
</feature>